<dbReference type="EMBL" id="JANJYJ010000008">
    <property type="protein sequence ID" value="KAK3193633.1"/>
    <property type="molecule type" value="Genomic_DNA"/>
</dbReference>
<accession>A0AAD9ZWE3</accession>
<organism evidence="1 2">
    <name type="scientific">Dipteronia sinensis</name>
    <dbReference type="NCBI Taxonomy" id="43782"/>
    <lineage>
        <taxon>Eukaryota</taxon>
        <taxon>Viridiplantae</taxon>
        <taxon>Streptophyta</taxon>
        <taxon>Embryophyta</taxon>
        <taxon>Tracheophyta</taxon>
        <taxon>Spermatophyta</taxon>
        <taxon>Magnoliopsida</taxon>
        <taxon>eudicotyledons</taxon>
        <taxon>Gunneridae</taxon>
        <taxon>Pentapetalae</taxon>
        <taxon>rosids</taxon>
        <taxon>malvids</taxon>
        <taxon>Sapindales</taxon>
        <taxon>Sapindaceae</taxon>
        <taxon>Hippocastanoideae</taxon>
        <taxon>Acereae</taxon>
        <taxon>Dipteronia</taxon>
    </lineage>
</organism>
<sequence>MAEARALLEGILVAVQKGLFPLEIFIRSILCQFIPRFYKSVAQNIARWAVSHGVNLLWDPVFPDRLLGTAVADVSGFLPFVA</sequence>
<comment type="caution">
    <text evidence="1">The sequence shown here is derived from an EMBL/GenBank/DDBJ whole genome shotgun (WGS) entry which is preliminary data.</text>
</comment>
<reference evidence="1" key="1">
    <citation type="journal article" date="2023" name="Plant J.">
        <title>Genome sequences and population genomics provide insights into the demographic history, inbreeding, and mutation load of two 'living fossil' tree species of Dipteronia.</title>
        <authorList>
            <person name="Feng Y."/>
            <person name="Comes H.P."/>
            <person name="Chen J."/>
            <person name="Zhu S."/>
            <person name="Lu R."/>
            <person name="Zhang X."/>
            <person name="Li P."/>
            <person name="Qiu J."/>
            <person name="Olsen K.M."/>
            <person name="Qiu Y."/>
        </authorList>
    </citation>
    <scope>NUCLEOTIDE SEQUENCE</scope>
    <source>
        <strain evidence="1">NBL</strain>
    </source>
</reference>
<evidence type="ECO:0000313" key="1">
    <source>
        <dbReference type="EMBL" id="KAK3193633.1"/>
    </source>
</evidence>
<proteinExistence type="predicted"/>
<evidence type="ECO:0000313" key="2">
    <source>
        <dbReference type="Proteomes" id="UP001281410"/>
    </source>
</evidence>
<dbReference type="Proteomes" id="UP001281410">
    <property type="component" value="Unassembled WGS sequence"/>
</dbReference>
<keyword evidence="2" id="KW-1185">Reference proteome</keyword>
<gene>
    <name evidence="1" type="ORF">Dsin_024943</name>
</gene>
<protein>
    <submittedName>
        <fullName evidence="1">Uncharacterized protein</fullName>
    </submittedName>
</protein>
<name>A0AAD9ZWE3_9ROSI</name>
<dbReference type="AlphaFoldDB" id="A0AAD9ZWE3"/>